<feature type="domain" description="Response regulatory" evidence="6">
    <location>
        <begin position="7"/>
        <end position="121"/>
    </location>
</feature>
<keyword evidence="1" id="KW-0902">Two-component regulatory system</keyword>
<organism evidence="7 8">
    <name type="scientific">Ferrimonas marina</name>
    <dbReference type="NCBI Taxonomy" id="299255"/>
    <lineage>
        <taxon>Bacteria</taxon>
        <taxon>Pseudomonadati</taxon>
        <taxon>Pseudomonadota</taxon>
        <taxon>Gammaproteobacteria</taxon>
        <taxon>Alteromonadales</taxon>
        <taxon>Ferrimonadaceae</taxon>
        <taxon>Ferrimonas</taxon>
    </lineage>
</organism>
<name>A0A1M5VKP5_9GAMM</name>
<dbReference type="OrthoDB" id="6399952at2"/>
<feature type="modified residue" description="4-aspartylphosphate" evidence="5">
    <location>
        <position position="56"/>
    </location>
</feature>
<protein>
    <submittedName>
        <fullName evidence="7">Response regulator receiver domain-containing protein</fullName>
    </submittedName>
</protein>
<dbReference type="InterPro" id="IPR036457">
    <property type="entry name" value="PPM-type-like_dom_sf"/>
</dbReference>
<dbReference type="SMART" id="SM00448">
    <property type="entry name" value="REC"/>
    <property type="match status" value="1"/>
</dbReference>
<dbReference type="Pfam" id="PF00072">
    <property type="entry name" value="Response_reg"/>
    <property type="match status" value="1"/>
</dbReference>
<dbReference type="GO" id="GO:0005829">
    <property type="term" value="C:cytosol"/>
    <property type="evidence" value="ECO:0007669"/>
    <property type="project" value="TreeGrafter"/>
</dbReference>
<dbReference type="Gene3D" id="3.60.40.10">
    <property type="entry name" value="PPM-type phosphatase domain"/>
    <property type="match status" value="1"/>
</dbReference>
<dbReference type="PANTHER" id="PTHR48111">
    <property type="entry name" value="REGULATOR OF RPOS"/>
    <property type="match status" value="1"/>
</dbReference>
<dbReference type="EMBL" id="FQXG01000004">
    <property type="protein sequence ID" value="SHH75811.1"/>
    <property type="molecule type" value="Genomic_DNA"/>
</dbReference>
<dbReference type="GO" id="GO:0000156">
    <property type="term" value="F:phosphorelay response regulator activity"/>
    <property type="evidence" value="ECO:0007669"/>
    <property type="project" value="TreeGrafter"/>
</dbReference>
<dbReference type="RefSeq" id="WP_067656763.1">
    <property type="nucleotide sequence ID" value="NZ_FQXG01000004.1"/>
</dbReference>
<keyword evidence="8" id="KW-1185">Reference proteome</keyword>
<dbReference type="Gene3D" id="3.40.50.2300">
    <property type="match status" value="1"/>
</dbReference>
<keyword evidence="2" id="KW-0805">Transcription regulation</keyword>
<evidence type="ECO:0000256" key="4">
    <source>
        <dbReference type="ARBA" id="ARBA00023163"/>
    </source>
</evidence>
<dbReference type="InterPro" id="IPR001789">
    <property type="entry name" value="Sig_transdc_resp-reg_receiver"/>
</dbReference>
<dbReference type="GO" id="GO:0006355">
    <property type="term" value="P:regulation of DNA-templated transcription"/>
    <property type="evidence" value="ECO:0007669"/>
    <property type="project" value="TreeGrafter"/>
</dbReference>
<dbReference type="PROSITE" id="PS50110">
    <property type="entry name" value="RESPONSE_REGULATORY"/>
    <property type="match status" value="1"/>
</dbReference>
<dbReference type="STRING" id="299255.SAMN02745129_2831"/>
<dbReference type="Proteomes" id="UP000184268">
    <property type="component" value="Unassembled WGS sequence"/>
</dbReference>
<gene>
    <name evidence="7" type="ORF">SAMN02745129_2831</name>
</gene>
<dbReference type="SUPFAM" id="SSF52172">
    <property type="entry name" value="CheY-like"/>
    <property type="match status" value="1"/>
</dbReference>
<evidence type="ECO:0000313" key="8">
    <source>
        <dbReference type="Proteomes" id="UP000184268"/>
    </source>
</evidence>
<sequence>MELQGIRVLIVEDDPVFRQLVGDYCRQQGMVVDEAEDGQQGLERFQAQQPDLALVDLGMPRMGGLELLTRLADIAPQVPSIVITANKAMSDVVDALRNGAWDYLMKPLSDLRILQNAMLDCLRESGGLEPPEATNSVGTEWEDPSQTLAMSDNIEALKSDPHTAQMVQAQLFPKPEVVWQSCEFAYNLYKNEPVSDRLCDGFECGDNHYCAYLAKVTPAGNMGAFVSVLIRSFFNQKLKRYRQGGSTAVLEPFTMLCYLNEQLVKSGLNCALEMAYLVFDRRTRRVAIGRAGSELKIYLRSEEWLSRVMLPDTQPIGLNSQARPHSHFRHLEPGQALVLMEGEEQVRDDLLADRFTGLNEGAVEGSCVQLKASA</sequence>
<keyword evidence="4" id="KW-0804">Transcription</keyword>
<dbReference type="Pfam" id="PF07228">
    <property type="entry name" value="SpoIIE"/>
    <property type="match status" value="1"/>
</dbReference>
<evidence type="ECO:0000256" key="3">
    <source>
        <dbReference type="ARBA" id="ARBA00023125"/>
    </source>
</evidence>
<evidence type="ECO:0000313" key="7">
    <source>
        <dbReference type="EMBL" id="SHH75811.1"/>
    </source>
</evidence>
<dbReference type="InterPro" id="IPR039420">
    <property type="entry name" value="WalR-like"/>
</dbReference>
<keyword evidence="5" id="KW-0597">Phosphoprotein</keyword>
<dbReference type="PANTHER" id="PTHR48111:SF22">
    <property type="entry name" value="REGULATOR OF RPOS"/>
    <property type="match status" value="1"/>
</dbReference>
<evidence type="ECO:0000259" key="6">
    <source>
        <dbReference type="PROSITE" id="PS50110"/>
    </source>
</evidence>
<proteinExistence type="predicted"/>
<dbReference type="GO" id="GO:0000976">
    <property type="term" value="F:transcription cis-regulatory region binding"/>
    <property type="evidence" value="ECO:0007669"/>
    <property type="project" value="TreeGrafter"/>
</dbReference>
<dbReference type="AlphaFoldDB" id="A0A1M5VKP5"/>
<accession>A0A1M5VKP5</accession>
<evidence type="ECO:0000256" key="2">
    <source>
        <dbReference type="ARBA" id="ARBA00023015"/>
    </source>
</evidence>
<keyword evidence="3" id="KW-0238">DNA-binding</keyword>
<dbReference type="GO" id="GO:0032993">
    <property type="term" value="C:protein-DNA complex"/>
    <property type="evidence" value="ECO:0007669"/>
    <property type="project" value="TreeGrafter"/>
</dbReference>
<evidence type="ECO:0000256" key="1">
    <source>
        <dbReference type="ARBA" id="ARBA00023012"/>
    </source>
</evidence>
<evidence type="ECO:0000256" key="5">
    <source>
        <dbReference type="PROSITE-ProRule" id="PRU00169"/>
    </source>
</evidence>
<dbReference type="InterPro" id="IPR011006">
    <property type="entry name" value="CheY-like_superfamily"/>
</dbReference>
<reference evidence="8" key="1">
    <citation type="submission" date="2016-11" db="EMBL/GenBank/DDBJ databases">
        <authorList>
            <person name="Varghese N."/>
            <person name="Submissions S."/>
        </authorList>
    </citation>
    <scope>NUCLEOTIDE SEQUENCE [LARGE SCALE GENOMIC DNA]</scope>
    <source>
        <strain evidence="8">DSM 16917</strain>
    </source>
</reference>
<dbReference type="InterPro" id="IPR001932">
    <property type="entry name" value="PPM-type_phosphatase-like_dom"/>
</dbReference>